<evidence type="ECO:0000256" key="1">
    <source>
        <dbReference type="ARBA" id="ARBA00022801"/>
    </source>
</evidence>
<dbReference type="Pfam" id="PF00149">
    <property type="entry name" value="Metallophos"/>
    <property type="match status" value="1"/>
</dbReference>
<evidence type="ECO:0000313" key="4">
    <source>
        <dbReference type="Proteomes" id="UP000533080"/>
    </source>
</evidence>
<dbReference type="InterPro" id="IPR029052">
    <property type="entry name" value="Metallo-depent_PP-like"/>
</dbReference>
<dbReference type="InterPro" id="IPR050535">
    <property type="entry name" value="DNA_Repair-Maintenance_Comp"/>
</dbReference>
<dbReference type="SUPFAM" id="SSF56300">
    <property type="entry name" value="Metallo-dependent phosphatases"/>
    <property type="match status" value="1"/>
</dbReference>
<accession>A0A7Y4IJ87</accession>
<dbReference type="EMBL" id="JABFNT010000055">
    <property type="protein sequence ID" value="NOJ80303.1"/>
    <property type="molecule type" value="Genomic_DNA"/>
</dbReference>
<dbReference type="CDD" id="cd00840">
    <property type="entry name" value="MPP_Mre11_N"/>
    <property type="match status" value="1"/>
</dbReference>
<organism evidence="3 4">
    <name type="scientific">Myxococcus xanthus</name>
    <dbReference type="NCBI Taxonomy" id="34"/>
    <lineage>
        <taxon>Bacteria</taxon>
        <taxon>Pseudomonadati</taxon>
        <taxon>Myxococcota</taxon>
        <taxon>Myxococcia</taxon>
        <taxon>Myxococcales</taxon>
        <taxon>Cystobacterineae</taxon>
        <taxon>Myxococcaceae</taxon>
        <taxon>Myxococcus</taxon>
    </lineage>
</organism>
<proteinExistence type="predicted"/>
<keyword evidence="3" id="KW-0269">Exonuclease</keyword>
<evidence type="ECO:0000313" key="3">
    <source>
        <dbReference type="EMBL" id="NOJ80303.1"/>
    </source>
</evidence>
<dbReference type="PANTHER" id="PTHR30337">
    <property type="entry name" value="COMPONENT OF ATP-DEPENDENT DSDNA EXONUCLEASE"/>
    <property type="match status" value="1"/>
</dbReference>
<dbReference type="AlphaFoldDB" id="A0A7Y4IJ87"/>
<dbReference type="InterPro" id="IPR041796">
    <property type="entry name" value="Mre11_N"/>
</dbReference>
<evidence type="ECO:0000259" key="2">
    <source>
        <dbReference type="Pfam" id="PF00149"/>
    </source>
</evidence>
<dbReference type="InterPro" id="IPR014576">
    <property type="entry name" value="Pesterase_YhaO"/>
</dbReference>
<protein>
    <submittedName>
        <fullName evidence="3">DNA repair exonuclease</fullName>
    </submittedName>
</protein>
<dbReference type="PANTHER" id="PTHR30337:SF7">
    <property type="entry name" value="PHOSPHOESTERASE"/>
    <property type="match status" value="1"/>
</dbReference>
<reference evidence="3 4" key="1">
    <citation type="submission" date="2020-05" db="EMBL/GenBank/DDBJ databases">
        <authorList>
            <person name="Whitworth D."/>
        </authorList>
    </citation>
    <scope>NUCLEOTIDE SEQUENCE [LARGE SCALE GENOMIC DNA]</scope>
    <source>
        <strain evidence="3 4">AM005</strain>
    </source>
</reference>
<sequence length="421" mass="45753">MRRAMPFKFVHAADLHLDTPFRGVATQGPLLGRFQDSTFRALTRITEVCLRERVAFLLLAGDLFDVKDRSVRARLALRRELGRLDAAGISTFIVHGNHDPLSGDTGALGLPPSVKVFGPDWEDVEVKREGRRLCRVQGISYPDVEVRDDLSARFRRTGDGFSVGLLHANLGGAEGHANYAPCTTAGLGSRGLDYWALGHVHTRAEHMLPGGGVAVYPGNPQGRHANETGPRGCMLVEVEDGGMRRRFIPVDGVRWHKLEVPLTGVSTLDGLLATAMEGVEARCAPELDGHAVRLTLTGRGPLHRELARPGALAQLEVDLREQLARSHPPVLLESLRDSSRPEVDLEAVCAAGGFARTLLDEVGFLAEDPAALARLWEEEALGALSQRLKRLGVDALEAPRAEWVVQAGLHGVESLHEEETS</sequence>
<name>A0A7Y4IJ87_MYXXA</name>
<dbReference type="PIRSF" id="PIRSF033091">
    <property type="entry name" value="Pesterase_YhaO"/>
    <property type="match status" value="1"/>
</dbReference>
<dbReference type="Proteomes" id="UP000533080">
    <property type="component" value="Unassembled WGS sequence"/>
</dbReference>
<keyword evidence="3" id="KW-0540">Nuclease</keyword>
<dbReference type="GO" id="GO:0004527">
    <property type="term" value="F:exonuclease activity"/>
    <property type="evidence" value="ECO:0007669"/>
    <property type="project" value="UniProtKB-KW"/>
</dbReference>
<comment type="caution">
    <text evidence="3">The sequence shown here is derived from an EMBL/GenBank/DDBJ whole genome shotgun (WGS) entry which is preliminary data.</text>
</comment>
<feature type="domain" description="Calcineurin-like phosphoesterase" evidence="2">
    <location>
        <begin position="7"/>
        <end position="202"/>
    </location>
</feature>
<dbReference type="Gene3D" id="3.60.21.10">
    <property type="match status" value="1"/>
</dbReference>
<dbReference type="InterPro" id="IPR004843">
    <property type="entry name" value="Calcineurin-like_PHP"/>
</dbReference>
<keyword evidence="1" id="KW-0378">Hydrolase</keyword>
<gene>
    <name evidence="3" type="ORF">HNV28_18505</name>
</gene>